<gene>
    <name evidence="3" type="ORF">E4U09_005241</name>
</gene>
<evidence type="ECO:0000256" key="2">
    <source>
        <dbReference type="SAM" id="Phobius"/>
    </source>
</evidence>
<feature type="compositionally biased region" description="Low complexity" evidence="1">
    <location>
        <begin position="396"/>
        <end position="411"/>
    </location>
</feature>
<organism evidence="3 4">
    <name type="scientific">Claviceps aff. purpurea</name>
    <dbReference type="NCBI Taxonomy" id="1967640"/>
    <lineage>
        <taxon>Eukaryota</taxon>
        <taxon>Fungi</taxon>
        <taxon>Dikarya</taxon>
        <taxon>Ascomycota</taxon>
        <taxon>Pezizomycotina</taxon>
        <taxon>Sordariomycetes</taxon>
        <taxon>Hypocreomycetidae</taxon>
        <taxon>Hypocreales</taxon>
        <taxon>Clavicipitaceae</taxon>
        <taxon>Claviceps</taxon>
    </lineage>
</organism>
<keyword evidence="2" id="KW-0812">Transmembrane</keyword>
<name>A0A9P7QEQ6_9HYPO</name>
<accession>A0A9P7QEQ6</accession>
<comment type="caution">
    <text evidence="3">The sequence shown here is derived from an EMBL/GenBank/DDBJ whole genome shotgun (WGS) entry which is preliminary data.</text>
</comment>
<dbReference type="Proteomes" id="UP000707071">
    <property type="component" value="Unassembled WGS sequence"/>
</dbReference>
<evidence type="ECO:0000313" key="4">
    <source>
        <dbReference type="Proteomes" id="UP000707071"/>
    </source>
</evidence>
<feature type="region of interest" description="Disordered" evidence="1">
    <location>
        <begin position="394"/>
        <end position="416"/>
    </location>
</feature>
<keyword evidence="2" id="KW-0472">Membrane</keyword>
<proteinExistence type="predicted"/>
<protein>
    <submittedName>
        <fullName evidence="3">Uncharacterized protein</fullName>
    </submittedName>
</protein>
<dbReference type="AlphaFoldDB" id="A0A9P7QEQ6"/>
<reference evidence="3 4" key="1">
    <citation type="journal article" date="2020" name="bioRxiv">
        <title>Whole genome comparisons of ergot fungi reveals the divergence and evolution of species within the genus Claviceps are the result of varying mechanisms driving genome evolution and host range expansion.</title>
        <authorList>
            <person name="Wyka S.A."/>
            <person name="Mondo S.J."/>
            <person name="Liu M."/>
            <person name="Dettman J."/>
            <person name="Nalam V."/>
            <person name="Broders K.D."/>
        </authorList>
    </citation>
    <scope>NUCLEOTIDE SEQUENCE [LARGE SCALE GENOMIC DNA]</scope>
    <source>
        <strain evidence="3 4">Clav52</strain>
    </source>
</reference>
<evidence type="ECO:0000256" key="1">
    <source>
        <dbReference type="SAM" id="MobiDB-lite"/>
    </source>
</evidence>
<keyword evidence="4" id="KW-1185">Reference proteome</keyword>
<keyword evidence="2" id="KW-1133">Transmembrane helix</keyword>
<sequence length="462" mass="47620">MAGSAQRGWGKKERSWTNLPQLKLTRFCWLLAFTAGLFVVAFHLGQTGSSRSADEIIHAETVVSEAAHMLAVRGASNETTSTLPLVSGVDGVTAPGFSVSMTASRVATEGTQVATAAAETLSDSSGESAPVTSQASEASVTTIYNNTSTTQRTVTSTTTLTTTVTLLPVPEYTQSQSDEDACHKTVTETVLVTLYPQSDATVTAEASTITDTNTQVTQSSGLSDVTLSGSPSTQTDVQTDVSFTPGAPDATISGTPVTVTDFKTDVHVTAGIPDATISAEASTVTNVQISLSLPVTSTYTTYFTTLTITDLWDTASTLDPAMQTAESASLEIITIFPPTGSVSSFSTIVASSEVLGDVTTLPASPTSTVTTTVTATGGTPAVETITVVVQPPPSFTPTASNSTSAAAEETNVSGTLSSTSTYSPIVISHGNRRLEPKFWTGSSGHGHVAGTVVLIAMITFLL</sequence>
<feature type="transmembrane region" description="Helical" evidence="2">
    <location>
        <begin position="24"/>
        <end position="44"/>
    </location>
</feature>
<feature type="region of interest" description="Disordered" evidence="1">
    <location>
        <begin position="214"/>
        <end position="249"/>
    </location>
</feature>
<evidence type="ECO:0000313" key="3">
    <source>
        <dbReference type="EMBL" id="KAG6288985.1"/>
    </source>
</evidence>
<dbReference type="EMBL" id="SRRH01000435">
    <property type="protein sequence ID" value="KAG6288985.1"/>
    <property type="molecule type" value="Genomic_DNA"/>
</dbReference>
<feature type="compositionally biased region" description="Polar residues" evidence="1">
    <location>
        <begin position="214"/>
        <end position="242"/>
    </location>
</feature>